<protein>
    <submittedName>
        <fullName evidence="3">Kinesin motor domain-containing protein</fullName>
    </submittedName>
</protein>
<keyword evidence="2" id="KW-1185">Reference proteome</keyword>
<proteinExistence type="predicted"/>
<feature type="region of interest" description="Disordered" evidence="1">
    <location>
        <begin position="1"/>
        <end position="22"/>
    </location>
</feature>
<dbReference type="AlphaFoldDB" id="A0A1I7XB90"/>
<dbReference type="Proteomes" id="UP000095283">
    <property type="component" value="Unplaced"/>
</dbReference>
<evidence type="ECO:0000313" key="2">
    <source>
        <dbReference type="Proteomes" id="UP000095283"/>
    </source>
</evidence>
<reference evidence="3" key="1">
    <citation type="submission" date="2016-11" db="UniProtKB">
        <authorList>
            <consortium name="WormBaseParasite"/>
        </authorList>
    </citation>
    <scope>IDENTIFICATION</scope>
</reference>
<feature type="region of interest" description="Disordered" evidence="1">
    <location>
        <begin position="45"/>
        <end position="82"/>
    </location>
</feature>
<accession>A0A1I7XB90</accession>
<feature type="compositionally biased region" description="Polar residues" evidence="1">
    <location>
        <begin position="56"/>
        <end position="65"/>
    </location>
</feature>
<name>A0A1I7XB90_HETBA</name>
<evidence type="ECO:0000256" key="1">
    <source>
        <dbReference type="SAM" id="MobiDB-lite"/>
    </source>
</evidence>
<dbReference type="WBParaSite" id="Hba_14890">
    <property type="protein sequence ID" value="Hba_14890"/>
    <property type="gene ID" value="Hba_14890"/>
</dbReference>
<evidence type="ECO:0000313" key="3">
    <source>
        <dbReference type="WBParaSite" id="Hba_14890"/>
    </source>
</evidence>
<sequence>MSHAASPSNLHRSLRQQVTSSMRVLQSLSYRSSLAGSVDDPVCPPSLLQLSPKSSTISQDNNSPHITRHKTSLLAARPGDMV</sequence>
<feature type="compositionally biased region" description="Low complexity" evidence="1">
    <location>
        <begin position="45"/>
        <end position="55"/>
    </location>
</feature>
<organism evidence="2 3">
    <name type="scientific">Heterorhabditis bacteriophora</name>
    <name type="common">Entomopathogenic nematode worm</name>
    <dbReference type="NCBI Taxonomy" id="37862"/>
    <lineage>
        <taxon>Eukaryota</taxon>
        <taxon>Metazoa</taxon>
        <taxon>Ecdysozoa</taxon>
        <taxon>Nematoda</taxon>
        <taxon>Chromadorea</taxon>
        <taxon>Rhabditida</taxon>
        <taxon>Rhabditina</taxon>
        <taxon>Rhabditomorpha</taxon>
        <taxon>Strongyloidea</taxon>
        <taxon>Heterorhabditidae</taxon>
        <taxon>Heterorhabditis</taxon>
    </lineage>
</organism>